<evidence type="ECO:0000256" key="5">
    <source>
        <dbReference type="SAM" id="MobiDB-lite"/>
    </source>
</evidence>
<dbReference type="PANTHER" id="PTHR12297:SF18">
    <property type="entry name" value="HIG1 DOMAIN FAMILY MEMBER 2A"/>
    <property type="match status" value="1"/>
</dbReference>
<dbReference type="AlphaFoldDB" id="A0A5J5D4W7"/>
<name>A0A5J5D4W7_9PERO</name>
<feature type="transmembrane region" description="Helical" evidence="6">
    <location>
        <begin position="59"/>
        <end position="78"/>
    </location>
</feature>
<protein>
    <recommendedName>
        <fullName evidence="7">HIG1 domain-containing protein</fullName>
    </recommendedName>
</protein>
<dbReference type="Proteomes" id="UP000327493">
    <property type="component" value="Chromosome 10"/>
</dbReference>
<evidence type="ECO:0000256" key="1">
    <source>
        <dbReference type="ARBA" id="ARBA00004325"/>
    </source>
</evidence>
<dbReference type="Pfam" id="PF04588">
    <property type="entry name" value="HIG_1_N"/>
    <property type="match status" value="1"/>
</dbReference>
<feature type="transmembrane region" description="Helical" evidence="6">
    <location>
        <begin position="94"/>
        <end position="113"/>
    </location>
</feature>
<accession>A0A5J5D4W7</accession>
<dbReference type="PROSITE" id="PS51503">
    <property type="entry name" value="HIG1"/>
    <property type="match status" value="1"/>
</dbReference>
<dbReference type="InterPro" id="IPR050355">
    <property type="entry name" value="RCF1"/>
</dbReference>
<dbReference type="InterPro" id="IPR007667">
    <property type="entry name" value="Hypoxia_induced_domain"/>
</dbReference>
<dbReference type="PANTHER" id="PTHR12297">
    <property type="entry name" value="HYPOXIA-INDUCBILE GENE 1 HIG1 -RELATED"/>
    <property type="match status" value="1"/>
</dbReference>
<dbReference type="Gene3D" id="6.10.140.1320">
    <property type="match status" value="1"/>
</dbReference>
<sequence>MAAATAPAAPEQSPQSSPPGLVPFNFSEPPIIEGFNPLPRIKDETFKEKLIRKTKENPFVPIGCLGTAGALIYGLRAFNQGKTRQSQLLMRGRIFAQGFTVVAIIVGVFTTAVKSNDKTDQPDGVVTIVHLLTGEWGKRTRGVCLREMRTERIRETSFACLLVFGLKSQRRATLSHSDPGLSPSVSARKASSDALQFSHKLAIVGHRLRLRLLYGLRFFQSPEPFAIVLYPRYLTLLLSQESCGWVLFSRIIPQSTVKICFLNASMVEIGLA</sequence>
<evidence type="ECO:0000256" key="6">
    <source>
        <dbReference type="SAM" id="Phobius"/>
    </source>
</evidence>
<comment type="subcellular location">
    <subcellularLocation>
        <location evidence="1">Mitochondrion membrane</location>
    </subcellularLocation>
</comment>
<evidence type="ECO:0000313" key="9">
    <source>
        <dbReference type="Proteomes" id="UP000327493"/>
    </source>
</evidence>
<evidence type="ECO:0000259" key="7">
    <source>
        <dbReference type="PROSITE" id="PS51503"/>
    </source>
</evidence>
<evidence type="ECO:0000256" key="3">
    <source>
        <dbReference type="ARBA" id="ARBA00022989"/>
    </source>
</evidence>
<keyword evidence="9" id="KW-1185">Reference proteome</keyword>
<evidence type="ECO:0000256" key="4">
    <source>
        <dbReference type="ARBA" id="ARBA00023136"/>
    </source>
</evidence>
<feature type="region of interest" description="Disordered" evidence="5">
    <location>
        <begin position="1"/>
        <end position="23"/>
    </location>
</feature>
<keyword evidence="2 6" id="KW-0812">Transmembrane</keyword>
<reference evidence="8 9" key="1">
    <citation type="submission" date="2019-08" db="EMBL/GenBank/DDBJ databases">
        <title>A chromosome-level genome assembly, high-density linkage maps, and genome scans reveal the genomic architecture of hybrid incompatibilities underlying speciation via character displacement in darters (Percidae: Etheostominae).</title>
        <authorList>
            <person name="Moran R.L."/>
            <person name="Catchen J.M."/>
            <person name="Fuller R.C."/>
        </authorList>
    </citation>
    <scope>NUCLEOTIDE SEQUENCE [LARGE SCALE GENOMIC DNA]</scope>
    <source>
        <strain evidence="8">EspeVRDwgs_2016</strain>
        <tissue evidence="8">Muscle</tissue>
    </source>
</reference>
<feature type="domain" description="HIG1" evidence="7">
    <location>
        <begin position="31"/>
        <end position="122"/>
    </location>
</feature>
<evidence type="ECO:0000256" key="2">
    <source>
        <dbReference type="ARBA" id="ARBA00022692"/>
    </source>
</evidence>
<dbReference type="EMBL" id="VOFY01000010">
    <property type="protein sequence ID" value="KAA8589097.1"/>
    <property type="molecule type" value="Genomic_DNA"/>
</dbReference>
<feature type="non-terminal residue" evidence="8">
    <location>
        <position position="272"/>
    </location>
</feature>
<keyword evidence="4 6" id="KW-0472">Membrane</keyword>
<comment type="caution">
    <text evidence="8">The sequence shown here is derived from an EMBL/GenBank/DDBJ whole genome shotgun (WGS) entry which is preliminary data.</text>
</comment>
<evidence type="ECO:0000313" key="8">
    <source>
        <dbReference type="EMBL" id="KAA8589097.1"/>
    </source>
</evidence>
<gene>
    <name evidence="8" type="ORF">FQN60_010442</name>
</gene>
<organism evidence="8 9">
    <name type="scientific">Etheostoma spectabile</name>
    <name type="common">orangethroat darter</name>
    <dbReference type="NCBI Taxonomy" id="54343"/>
    <lineage>
        <taxon>Eukaryota</taxon>
        <taxon>Metazoa</taxon>
        <taxon>Chordata</taxon>
        <taxon>Craniata</taxon>
        <taxon>Vertebrata</taxon>
        <taxon>Euteleostomi</taxon>
        <taxon>Actinopterygii</taxon>
        <taxon>Neopterygii</taxon>
        <taxon>Teleostei</taxon>
        <taxon>Neoteleostei</taxon>
        <taxon>Acanthomorphata</taxon>
        <taxon>Eupercaria</taxon>
        <taxon>Perciformes</taxon>
        <taxon>Percoidei</taxon>
        <taxon>Percidae</taxon>
        <taxon>Etheostomatinae</taxon>
        <taxon>Etheostoma</taxon>
    </lineage>
</organism>
<dbReference type="GO" id="GO:0097250">
    <property type="term" value="P:mitochondrial respirasome assembly"/>
    <property type="evidence" value="ECO:0007669"/>
    <property type="project" value="TreeGrafter"/>
</dbReference>
<keyword evidence="3 6" id="KW-1133">Transmembrane helix</keyword>
<feature type="compositionally biased region" description="Low complexity" evidence="5">
    <location>
        <begin position="1"/>
        <end position="15"/>
    </location>
</feature>
<proteinExistence type="predicted"/>
<dbReference type="GO" id="GO:0031966">
    <property type="term" value="C:mitochondrial membrane"/>
    <property type="evidence" value="ECO:0007669"/>
    <property type="project" value="UniProtKB-SubCell"/>
</dbReference>